<feature type="domain" description="DUF547" evidence="1">
    <location>
        <begin position="82"/>
        <end position="195"/>
    </location>
</feature>
<gene>
    <name evidence="2" type="ORF">EU557_03255</name>
</gene>
<dbReference type="PANTHER" id="PTHR46361:SF3">
    <property type="entry name" value="ELECTRON CARRIER_ PROTEIN DISULFIDE OXIDOREDUCTASE"/>
    <property type="match status" value="1"/>
</dbReference>
<reference evidence="2 3" key="1">
    <citation type="submission" date="2019-04" db="EMBL/GenBank/DDBJ databases">
        <authorList>
            <person name="Feng G."/>
            <person name="Zhang J."/>
            <person name="Zhu H."/>
        </authorList>
    </citation>
    <scope>NUCLEOTIDE SEQUENCE [LARGE SCALE GENOMIC DNA]</scope>
    <source>
        <strain evidence="2 3">JCM 19491</strain>
    </source>
</reference>
<name>A0A4Z0MSL8_9BACT</name>
<protein>
    <submittedName>
        <fullName evidence="2">DUF547 domain-containing protein</fullName>
    </submittedName>
</protein>
<evidence type="ECO:0000313" key="2">
    <source>
        <dbReference type="EMBL" id="TGD82813.1"/>
    </source>
</evidence>
<evidence type="ECO:0000259" key="1">
    <source>
        <dbReference type="Pfam" id="PF04784"/>
    </source>
</evidence>
<proteinExistence type="predicted"/>
<sequence>MPVAFPSLSRYAWLLWLLVLAPVALRAEDYKPLQQLHETWSDLLTRHVTFDGRLDYQGLMEDEDQLLDYLTSLRKVTPASATWTPQETKAFWLNVYNASAAYLVLQYYPVSSINDIRVKVLGGTKSPWDAPVVNVGGQTYSLNQIERDKLSGPTPDPRIHFGLIYAAVSEAPLLKEAYDGSRLNQQLDSQTRRFLNDSNFNQLTPAHAKLSGLFDAYAKDFGSPSELLAFINRYARTPVEPTATIEYLSFSWALNDRIDPSTSQPMSKH</sequence>
<dbReference type="RefSeq" id="WP_135528970.1">
    <property type="nucleotide sequence ID" value="NZ_SRKZ01000001.1"/>
</dbReference>
<evidence type="ECO:0000313" key="3">
    <source>
        <dbReference type="Proteomes" id="UP000298284"/>
    </source>
</evidence>
<dbReference type="AlphaFoldDB" id="A0A4Z0MSL8"/>
<dbReference type="EMBL" id="SRKZ01000001">
    <property type="protein sequence ID" value="TGD82813.1"/>
    <property type="molecule type" value="Genomic_DNA"/>
</dbReference>
<dbReference type="PANTHER" id="PTHR46361">
    <property type="entry name" value="ELECTRON CARRIER/ PROTEIN DISULFIDE OXIDOREDUCTASE"/>
    <property type="match status" value="1"/>
</dbReference>
<dbReference type="Proteomes" id="UP000298284">
    <property type="component" value="Unassembled WGS sequence"/>
</dbReference>
<dbReference type="Pfam" id="PF04784">
    <property type="entry name" value="DUF547"/>
    <property type="match status" value="1"/>
</dbReference>
<organism evidence="2 3">
    <name type="scientific">Hymenobacter wooponensis</name>
    <dbReference type="NCBI Taxonomy" id="1525360"/>
    <lineage>
        <taxon>Bacteria</taxon>
        <taxon>Pseudomonadati</taxon>
        <taxon>Bacteroidota</taxon>
        <taxon>Cytophagia</taxon>
        <taxon>Cytophagales</taxon>
        <taxon>Hymenobacteraceae</taxon>
        <taxon>Hymenobacter</taxon>
    </lineage>
</organism>
<keyword evidence="3" id="KW-1185">Reference proteome</keyword>
<comment type="caution">
    <text evidence="2">The sequence shown here is derived from an EMBL/GenBank/DDBJ whole genome shotgun (WGS) entry which is preliminary data.</text>
</comment>
<accession>A0A4Z0MSL8</accession>
<dbReference type="OrthoDB" id="526867at2"/>
<dbReference type="InterPro" id="IPR006869">
    <property type="entry name" value="DUF547"/>
</dbReference>